<reference evidence="3" key="2">
    <citation type="submission" date="2020-05" db="EMBL/GenBank/DDBJ databases">
        <authorList>
            <person name="Kim H.-S."/>
            <person name="Proctor R.H."/>
            <person name="Brown D.W."/>
        </authorList>
    </citation>
    <scope>NUCLEOTIDE SEQUENCE</scope>
    <source>
        <strain evidence="3">NRRL 22465</strain>
    </source>
</reference>
<name>A0A8H4UM69_9HYPO</name>
<dbReference type="PANTHER" id="PTHR24096:SF422">
    <property type="entry name" value="BCDNA.GH02901"/>
    <property type="match status" value="1"/>
</dbReference>
<dbReference type="Gene3D" id="3.30.300.30">
    <property type="match status" value="1"/>
</dbReference>
<dbReference type="Proteomes" id="UP000635477">
    <property type="component" value="Unassembled WGS sequence"/>
</dbReference>
<evidence type="ECO:0000313" key="3">
    <source>
        <dbReference type="EMBL" id="KAF4979158.1"/>
    </source>
</evidence>
<evidence type="ECO:0000259" key="1">
    <source>
        <dbReference type="Pfam" id="PF00501"/>
    </source>
</evidence>
<accession>A0A8H4UM69</accession>
<evidence type="ECO:0000259" key="2">
    <source>
        <dbReference type="Pfam" id="PF13193"/>
    </source>
</evidence>
<dbReference type="GO" id="GO:0016405">
    <property type="term" value="F:CoA-ligase activity"/>
    <property type="evidence" value="ECO:0007669"/>
    <property type="project" value="TreeGrafter"/>
</dbReference>
<feature type="domain" description="AMP-binding enzyme C-terminal" evidence="2">
    <location>
        <begin position="176"/>
        <end position="258"/>
    </location>
</feature>
<dbReference type="Pfam" id="PF13193">
    <property type="entry name" value="AMP-binding_C"/>
    <property type="match status" value="1"/>
</dbReference>
<keyword evidence="4" id="KW-1185">Reference proteome</keyword>
<dbReference type="Pfam" id="PF00501">
    <property type="entry name" value="AMP-binding"/>
    <property type="match status" value="1"/>
</dbReference>
<dbReference type="OrthoDB" id="6509636at2759"/>
<dbReference type="InterPro" id="IPR045851">
    <property type="entry name" value="AMP-bd_C_sf"/>
</dbReference>
<dbReference type="InterPro" id="IPR000873">
    <property type="entry name" value="AMP-dep_synth/lig_dom"/>
</dbReference>
<dbReference type="SUPFAM" id="SSF56801">
    <property type="entry name" value="Acetyl-CoA synthetase-like"/>
    <property type="match status" value="1"/>
</dbReference>
<dbReference type="EMBL" id="JABEYC010000316">
    <property type="protein sequence ID" value="KAF4979158.1"/>
    <property type="molecule type" value="Genomic_DNA"/>
</dbReference>
<sequence length="335" mass="37466">MPKFDFTSFLQTIQDFSVEQMCVVPPVLIQMLNRREDCSKYNLGSLRSVYSGAAPLGQETVNELLKIFPSWHVDQVYGSMGSLLPGLKAKFVDANGQDVTSSGTAGELLVQGPTLAMGYLNNEKATSETFVYQDDGRWMKTEDKVVTQKSPLGHEHFILVDRIKELIKVYQVAPAELETHLLTHPFVLDCAILGVEDKQAGEITKAYIVKPRDGAAEKSDAEIVDTVRKYVEDDKARHKWIKGGIEFIDRIPRSADGKMLRAELRDHESGTKSEADKKTVSIGRDTKRKFYAKYIAITDTFKNVSKGNSHSLILFSLVAPAVLSPLDYREFQSNL</sequence>
<organism evidence="3 4">
    <name type="scientific">Fusarium zealandicum</name>
    <dbReference type="NCBI Taxonomy" id="1053134"/>
    <lineage>
        <taxon>Eukaryota</taxon>
        <taxon>Fungi</taxon>
        <taxon>Dikarya</taxon>
        <taxon>Ascomycota</taxon>
        <taxon>Pezizomycotina</taxon>
        <taxon>Sordariomycetes</taxon>
        <taxon>Hypocreomycetidae</taxon>
        <taxon>Hypocreales</taxon>
        <taxon>Nectriaceae</taxon>
        <taxon>Fusarium</taxon>
        <taxon>Fusarium staphyleae species complex</taxon>
    </lineage>
</organism>
<comment type="caution">
    <text evidence="3">The sequence shown here is derived from an EMBL/GenBank/DDBJ whole genome shotgun (WGS) entry which is preliminary data.</text>
</comment>
<dbReference type="InterPro" id="IPR025110">
    <property type="entry name" value="AMP-bd_C"/>
</dbReference>
<dbReference type="Gene3D" id="2.30.38.10">
    <property type="entry name" value="Luciferase, Domain 3"/>
    <property type="match status" value="1"/>
</dbReference>
<dbReference type="AlphaFoldDB" id="A0A8H4UM69"/>
<reference evidence="3" key="1">
    <citation type="journal article" date="2020" name="BMC Genomics">
        <title>Correction to: Identification and distribution of gene clusters required for synthesis of sphingolipid metabolism inhibitors in diverse species of the filamentous fungus Fusarium.</title>
        <authorList>
            <person name="Kim H.S."/>
            <person name="Lohmar J.M."/>
            <person name="Busman M."/>
            <person name="Brown D.W."/>
            <person name="Naumann T.A."/>
            <person name="Divon H.H."/>
            <person name="Lysoe E."/>
            <person name="Uhlig S."/>
            <person name="Proctor R.H."/>
        </authorList>
    </citation>
    <scope>NUCLEOTIDE SEQUENCE</scope>
    <source>
        <strain evidence="3">NRRL 22465</strain>
    </source>
</reference>
<dbReference type="Gene3D" id="3.40.50.980">
    <property type="match status" value="1"/>
</dbReference>
<gene>
    <name evidence="3" type="ORF">FZEAL_4586</name>
</gene>
<proteinExistence type="predicted"/>
<protein>
    <submittedName>
        <fullName evidence="3">Uncharacterized protein</fullName>
    </submittedName>
</protein>
<evidence type="ECO:0000313" key="4">
    <source>
        <dbReference type="Proteomes" id="UP000635477"/>
    </source>
</evidence>
<dbReference type="PANTHER" id="PTHR24096">
    <property type="entry name" value="LONG-CHAIN-FATTY-ACID--COA LIGASE"/>
    <property type="match status" value="1"/>
</dbReference>
<feature type="domain" description="AMP-dependent synthetase/ligase" evidence="1">
    <location>
        <begin position="4"/>
        <end position="120"/>
    </location>
</feature>